<dbReference type="InterPro" id="IPR013830">
    <property type="entry name" value="SGNH_hydro"/>
</dbReference>
<dbReference type="InterPro" id="IPR051532">
    <property type="entry name" value="Ester_Hydrolysis_Enzymes"/>
</dbReference>
<reference evidence="2" key="1">
    <citation type="journal article" date="2020" name="Stud. Mycol.">
        <title>101 Dothideomycetes genomes: a test case for predicting lifestyles and emergence of pathogens.</title>
        <authorList>
            <person name="Haridas S."/>
            <person name="Albert R."/>
            <person name="Binder M."/>
            <person name="Bloem J."/>
            <person name="Labutti K."/>
            <person name="Salamov A."/>
            <person name="Andreopoulos B."/>
            <person name="Baker S."/>
            <person name="Barry K."/>
            <person name="Bills G."/>
            <person name="Bluhm B."/>
            <person name="Cannon C."/>
            <person name="Castanera R."/>
            <person name="Culley D."/>
            <person name="Daum C."/>
            <person name="Ezra D."/>
            <person name="Gonzalez J."/>
            <person name="Henrissat B."/>
            <person name="Kuo A."/>
            <person name="Liang C."/>
            <person name="Lipzen A."/>
            <person name="Lutzoni F."/>
            <person name="Magnuson J."/>
            <person name="Mondo S."/>
            <person name="Nolan M."/>
            <person name="Ohm R."/>
            <person name="Pangilinan J."/>
            <person name="Park H.-J."/>
            <person name="Ramirez L."/>
            <person name="Alfaro M."/>
            <person name="Sun H."/>
            <person name="Tritt A."/>
            <person name="Yoshinaga Y."/>
            <person name="Zwiers L.-H."/>
            <person name="Turgeon B."/>
            <person name="Goodwin S."/>
            <person name="Spatafora J."/>
            <person name="Crous P."/>
            <person name="Grigoriev I."/>
        </authorList>
    </citation>
    <scope>NUCLEOTIDE SEQUENCE</scope>
    <source>
        <strain evidence="2">CBS 119925</strain>
    </source>
</reference>
<dbReference type="CDD" id="cd01833">
    <property type="entry name" value="XynB_like"/>
    <property type="match status" value="1"/>
</dbReference>
<evidence type="ECO:0000313" key="2">
    <source>
        <dbReference type="EMBL" id="KAF2744835.1"/>
    </source>
</evidence>
<dbReference type="PANTHER" id="PTHR30383:SF2">
    <property type="entry name" value="CELLULOSE-BINDING PROTEIN"/>
    <property type="match status" value="1"/>
</dbReference>
<dbReference type="EMBL" id="MU006586">
    <property type="protein sequence ID" value="KAF2744835.1"/>
    <property type="molecule type" value="Genomic_DNA"/>
</dbReference>
<dbReference type="GO" id="GO:0004622">
    <property type="term" value="F:phosphatidylcholine lysophospholipase activity"/>
    <property type="evidence" value="ECO:0007669"/>
    <property type="project" value="TreeGrafter"/>
</dbReference>
<sequence>MPFGDSITDYGCWRPWLGQKLQQTGFTVDFVGSQRSGENCVNLDYDRDHEGHPGHQAYNIARDKQLVEWLQLNPADVVTMHLGTVDIVRGNRSVGEILAALGMLVDQMRGTNERMRIIIAQIIPIPSADQAVRDLNSAIPAWAAQKNSTMSPIWVVDQWSGFDAGKDLYDGLHPSESGDEKIAERFYPAMVHAIRDIQGNRMMSGMYEM</sequence>
<dbReference type="InterPro" id="IPR036514">
    <property type="entry name" value="SGNH_hydro_sf"/>
</dbReference>
<evidence type="ECO:0000313" key="3">
    <source>
        <dbReference type="Proteomes" id="UP000799440"/>
    </source>
</evidence>
<accession>A0A6A6V2Y2</accession>
<dbReference type="Gene3D" id="3.40.50.1110">
    <property type="entry name" value="SGNH hydrolase"/>
    <property type="match status" value="1"/>
</dbReference>
<dbReference type="OrthoDB" id="3915838at2759"/>
<organism evidence="2 3">
    <name type="scientific">Sporormia fimetaria CBS 119925</name>
    <dbReference type="NCBI Taxonomy" id="1340428"/>
    <lineage>
        <taxon>Eukaryota</taxon>
        <taxon>Fungi</taxon>
        <taxon>Dikarya</taxon>
        <taxon>Ascomycota</taxon>
        <taxon>Pezizomycotina</taxon>
        <taxon>Dothideomycetes</taxon>
        <taxon>Pleosporomycetidae</taxon>
        <taxon>Pleosporales</taxon>
        <taxon>Sporormiaceae</taxon>
        <taxon>Sporormia</taxon>
    </lineage>
</organism>
<keyword evidence="3" id="KW-1185">Reference proteome</keyword>
<protein>
    <submittedName>
        <fullName evidence="2">Carbohydrate esterase family 3 protein</fullName>
    </submittedName>
</protein>
<dbReference type="Pfam" id="PF13472">
    <property type="entry name" value="Lipase_GDSL_2"/>
    <property type="match status" value="1"/>
</dbReference>
<name>A0A6A6V2Y2_9PLEO</name>
<feature type="domain" description="SGNH hydrolase-type esterase" evidence="1">
    <location>
        <begin position="3"/>
        <end position="179"/>
    </location>
</feature>
<evidence type="ECO:0000259" key="1">
    <source>
        <dbReference type="Pfam" id="PF13472"/>
    </source>
</evidence>
<dbReference type="SUPFAM" id="SSF52266">
    <property type="entry name" value="SGNH hydrolase"/>
    <property type="match status" value="1"/>
</dbReference>
<dbReference type="Proteomes" id="UP000799440">
    <property type="component" value="Unassembled WGS sequence"/>
</dbReference>
<dbReference type="PANTHER" id="PTHR30383">
    <property type="entry name" value="THIOESTERASE 1/PROTEASE 1/LYSOPHOSPHOLIPASE L1"/>
    <property type="match status" value="1"/>
</dbReference>
<proteinExistence type="predicted"/>
<gene>
    <name evidence="2" type="ORF">M011DRAFT_428534</name>
</gene>
<dbReference type="AlphaFoldDB" id="A0A6A6V2Y2"/>